<sequence>MALDPNAVTTLTDQRLAAYRTTWTTEDDSSSQTRAARQLHQTVHEQLLPLTRRLLAERATLLARLDTARTDPATGLPTRHAFTDAAQQLLDQGGNCAVLFADLDDLKALNDTRSHSAGDCALRTIADRLTSWALPLGGVVGRLHGDEFALIVPAGPDLENHITQLRADLQQTVPYEDAPLRISASLGVALTTEGDRTLSALLDRADHRMYQDKGQNRGRRGRPLAALPQDDALHTAA</sequence>
<accession>A0ABV6XCQ5</accession>
<evidence type="ECO:0000313" key="3">
    <source>
        <dbReference type="EMBL" id="MFC1436006.1"/>
    </source>
</evidence>
<dbReference type="NCBIfam" id="TIGR00254">
    <property type="entry name" value="GGDEF"/>
    <property type="match status" value="1"/>
</dbReference>
<dbReference type="Pfam" id="PF00990">
    <property type="entry name" value="GGDEF"/>
    <property type="match status" value="1"/>
</dbReference>
<dbReference type="CDD" id="cd01949">
    <property type="entry name" value="GGDEF"/>
    <property type="match status" value="1"/>
</dbReference>
<name>A0ABV6XCQ5_9ACTN</name>
<dbReference type="RefSeq" id="WP_380559398.1">
    <property type="nucleotide sequence ID" value="NZ_JBHEZY010000024.1"/>
</dbReference>
<dbReference type="PANTHER" id="PTHR44757:SF2">
    <property type="entry name" value="BIOFILM ARCHITECTURE MAINTENANCE PROTEIN MBAA"/>
    <property type="match status" value="1"/>
</dbReference>
<dbReference type="EC" id="2.7.7.65" evidence="3"/>
<dbReference type="GO" id="GO:0052621">
    <property type="term" value="F:diguanylate cyclase activity"/>
    <property type="evidence" value="ECO:0007669"/>
    <property type="project" value="UniProtKB-EC"/>
</dbReference>
<keyword evidence="3" id="KW-0548">Nucleotidyltransferase</keyword>
<dbReference type="SUPFAM" id="SSF55073">
    <property type="entry name" value="Nucleotide cyclase"/>
    <property type="match status" value="1"/>
</dbReference>
<gene>
    <name evidence="3" type="ORF">ACEZDB_35775</name>
</gene>
<dbReference type="InterPro" id="IPR000160">
    <property type="entry name" value="GGDEF_dom"/>
</dbReference>
<evidence type="ECO:0000256" key="1">
    <source>
        <dbReference type="SAM" id="MobiDB-lite"/>
    </source>
</evidence>
<dbReference type="InterPro" id="IPR029787">
    <property type="entry name" value="Nucleotide_cyclase"/>
</dbReference>
<dbReference type="PANTHER" id="PTHR44757">
    <property type="entry name" value="DIGUANYLATE CYCLASE DGCP"/>
    <property type="match status" value="1"/>
</dbReference>
<feature type="domain" description="GGDEF" evidence="2">
    <location>
        <begin position="94"/>
        <end position="227"/>
    </location>
</feature>
<dbReference type="InterPro" id="IPR052155">
    <property type="entry name" value="Biofilm_reg_signaling"/>
</dbReference>
<evidence type="ECO:0000259" key="2">
    <source>
        <dbReference type="PROSITE" id="PS50887"/>
    </source>
</evidence>
<feature type="region of interest" description="Disordered" evidence="1">
    <location>
        <begin position="209"/>
        <end position="237"/>
    </location>
</feature>
<reference evidence="3 4" key="1">
    <citation type="submission" date="2024-09" db="EMBL/GenBank/DDBJ databases">
        <authorList>
            <person name="Lee S.D."/>
        </authorList>
    </citation>
    <scope>NUCLEOTIDE SEQUENCE [LARGE SCALE GENOMIC DNA]</scope>
    <source>
        <strain evidence="3 4">N1-3</strain>
    </source>
</reference>
<protein>
    <submittedName>
        <fullName evidence="3">GGDEF domain-containing protein</fullName>
        <ecNumber evidence="3">2.7.7.65</ecNumber>
    </submittedName>
</protein>
<dbReference type="InterPro" id="IPR043128">
    <property type="entry name" value="Rev_trsase/Diguanyl_cyclase"/>
</dbReference>
<dbReference type="Proteomes" id="UP001592530">
    <property type="component" value="Unassembled WGS sequence"/>
</dbReference>
<keyword evidence="3" id="KW-0808">Transferase</keyword>
<dbReference type="PROSITE" id="PS50887">
    <property type="entry name" value="GGDEF"/>
    <property type="match status" value="1"/>
</dbReference>
<evidence type="ECO:0000313" key="4">
    <source>
        <dbReference type="Proteomes" id="UP001592530"/>
    </source>
</evidence>
<dbReference type="EMBL" id="JBHEZY010000024">
    <property type="protein sequence ID" value="MFC1436006.1"/>
    <property type="molecule type" value="Genomic_DNA"/>
</dbReference>
<organism evidence="3 4">
    <name type="scientific">Streptacidiphilus alkalitolerans</name>
    <dbReference type="NCBI Taxonomy" id="3342712"/>
    <lineage>
        <taxon>Bacteria</taxon>
        <taxon>Bacillati</taxon>
        <taxon>Actinomycetota</taxon>
        <taxon>Actinomycetes</taxon>
        <taxon>Kitasatosporales</taxon>
        <taxon>Streptomycetaceae</taxon>
        <taxon>Streptacidiphilus</taxon>
    </lineage>
</organism>
<proteinExistence type="predicted"/>
<comment type="caution">
    <text evidence="3">The sequence shown here is derived from an EMBL/GenBank/DDBJ whole genome shotgun (WGS) entry which is preliminary data.</text>
</comment>
<dbReference type="SMART" id="SM00267">
    <property type="entry name" value="GGDEF"/>
    <property type="match status" value="1"/>
</dbReference>
<dbReference type="Gene3D" id="3.30.70.270">
    <property type="match status" value="1"/>
</dbReference>